<dbReference type="InterPro" id="IPR015943">
    <property type="entry name" value="WD40/YVTN_repeat-like_dom_sf"/>
</dbReference>
<dbReference type="GO" id="GO:1904263">
    <property type="term" value="P:positive regulation of TORC1 signaling"/>
    <property type="evidence" value="ECO:0007669"/>
    <property type="project" value="TreeGrafter"/>
</dbReference>
<comment type="caution">
    <text evidence="13">The sequence shown here is derived from an EMBL/GenBank/DDBJ whole genome shotgun (WGS) entry which is preliminary data.</text>
</comment>
<dbReference type="GO" id="GO:0031080">
    <property type="term" value="C:nuclear pore outer ring"/>
    <property type="evidence" value="ECO:0007669"/>
    <property type="project" value="TreeGrafter"/>
</dbReference>
<dbReference type="InterPro" id="IPR037363">
    <property type="entry name" value="Sec13/Seh1_fam"/>
</dbReference>
<evidence type="ECO:0000256" key="10">
    <source>
        <dbReference type="ARBA" id="ARBA00023242"/>
    </source>
</evidence>
<dbReference type="PANTHER" id="PTHR11024:SF3">
    <property type="entry name" value="NUCLEOPORIN SEH1"/>
    <property type="match status" value="1"/>
</dbReference>
<dbReference type="Proteomes" id="UP000298493">
    <property type="component" value="Unassembled WGS sequence"/>
</dbReference>
<dbReference type="STRING" id="86259.A0A4Z1PF17"/>
<feature type="repeat" description="WD" evidence="11">
    <location>
        <begin position="60"/>
        <end position="94"/>
    </location>
</feature>
<keyword evidence="5" id="KW-0677">Repeat</keyword>
<comment type="similarity">
    <text evidence="2">Belongs to the WD repeat SEC13 family.</text>
</comment>
<dbReference type="GO" id="GO:0034198">
    <property type="term" value="P:cellular response to amino acid starvation"/>
    <property type="evidence" value="ECO:0007669"/>
    <property type="project" value="TreeGrafter"/>
</dbReference>
<keyword evidence="14" id="KW-1185">Reference proteome</keyword>
<evidence type="ECO:0000256" key="11">
    <source>
        <dbReference type="PROSITE-ProRule" id="PRU00221"/>
    </source>
</evidence>
<accession>A0A4Z1PF17</accession>
<evidence type="ECO:0000313" key="13">
    <source>
        <dbReference type="EMBL" id="TID27023.1"/>
    </source>
</evidence>
<evidence type="ECO:0000256" key="6">
    <source>
        <dbReference type="ARBA" id="ARBA00022816"/>
    </source>
</evidence>
<keyword evidence="7" id="KW-0653">Protein transport</keyword>
<keyword evidence="3" id="KW-0813">Transport</keyword>
<evidence type="ECO:0000256" key="2">
    <source>
        <dbReference type="ARBA" id="ARBA00010102"/>
    </source>
</evidence>
<keyword evidence="10" id="KW-0539">Nucleus</keyword>
<dbReference type="GO" id="GO:0015031">
    <property type="term" value="P:protein transport"/>
    <property type="evidence" value="ECO:0007669"/>
    <property type="project" value="UniProtKB-KW"/>
</dbReference>
<dbReference type="InterPro" id="IPR001680">
    <property type="entry name" value="WD40_rpt"/>
</dbReference>
<feature type="repeat" description="WD" evidence="11">
    <location>
        <begin position="16"/>
        <end position="48"/>
    </location>
</feature>
<name>A0A4Z1PF17_9PEZI</name>
<comment type="subcellular location">
    <subcellularLocation>
        <location evidence="1">Nucleus</location>
        <location evidence="1">Nuclear pore complex</location>
    </subcellularLocation>
</comment>
<evidence type="ECO:0000256" key="8">
    <source>
        <dbReference type="ARBA" id="ARBA00023010"/>
    </source>
</evidence>
<evidence type="ECO:0000256" key="4">
    <source>
        <dbReference type="ARBA" id="ARBA00022574"/>
    </source>
</evidence>
<dbReference type="GO" id="GO:0005198">
    <property type="term" value="F:structural molecule activity"/>
    <property type="evidence" value="ECO:0007669"/>
    <property type="project" value="InterPro"/>
</dbReference>
<evidence type="ECO:0000256" key="1">
    <source>
        <dbReference type="ARBA" id="ARBA00004567"/>
    </source>
</evidence>
<dbReference type="Pfam" id="PF00400">
    <property type="entry name" value="WD40"/>
    <property type="match status" value="4"/>
</dbReference>
<keyword evidence="6" id="KW-0509">mRNA transport</keyword>
<dbReference type="GO" id="GO:0051028">
    <property type="term" value="P:mRNA transport"/>
    <property type="evidence" value="ECO:0007669"/>
    <property type="project" value="UniProtKB-KW"/>
</dbReference>
<keyword evidence="4 11" id="KW-0853">WD repeat</keyword>
<dbReference type="AlphaFoldDB" id="A0A4Z1PF17"/>
<feature type="region of interest" description="Disordered" evidence="12">
    <location>
        <begin position="273"/>
        <end position="326"/>
    </location>
</feature>
<dbReference type="EMBL" id="SNSC02000002">
    <property type="protein sequence ID" value="TID27023.1"/>
    <property type="molecule type" value="Genomic_DNA"/>
</dbReference>
<evidence type="ECO:0000256" key="5">
    <source>
        <dbReference type="ARBA" id="ARBA00022737"/>
    </source>
</evidence>
<dbReference type="PANTHER" id="PTHR11024">
    <property type="entry name" value="NUCLEAR PORE COMPLEX PROTEIN SEC13 / SEH1 FAMILY MEMBER"/>
    <property type="match status" value="1"/>
</dbReference>
<keyword evidence="9" id="KW-0906">Nuclear pore complex</keyword>
<gene>
    <name evidence="13" type="ORF">E6O75_ATG01516</name>
</gene>
<dbReference type="SMART" id="SM00320">
    <property type="entry name" value="WD40"/>
    <property type="match status" value="4"/>
</dbReference>
<evidence type="ECO:0000256" key="3">
    <source>
        <dbReference type="ARBA" id="ARBA00022448"/>
    </source>
</evidence>
<dbReference type="SUPFAM" id="SSF50978">
    <property type="entry name" value="WD40 repeat-like"/>
    <property type="match status" value="1"/>
</dbReference>
<dbReference type="Gene3D" id="2.130.10.10">
    <property type="entry name" value="YVTN repeat-like/Quinoprotein amine dehydrogenase"/>
    <property type="match status" value="1"/>
</dbReference>
<protein>
    <submittedName>
        <fullName evidence="13">Nucleoporin SEH1</fullName>
    </submittedName>
</protein>
<sequence length="400" mass="44214">MAVNQGYFAFEAQPSNAAHKDIVLAVDFNFYGTRMVTASSDHKLKVFDRKDDNWTLIDTWSAHYAEITDVKWNGPFMGEVLGSVGEDGTFRLWQENATEIPQGGRRFSCIYEIKSSTNVPFMSLDFKNINRDTWVALATRDGFLTVLEPVDHENLTNWHSIHADYLIGTPDREDESSFRVAFHKEKLPSWTAIRAGLDRKALSLAFAAMNSVIVLRAVKDANSSYRFYQAAELTGARSLVRDVAWANGSMRGWDVIATASKDGCVRVYELRPEGSGTGAESLPTTNLPEIKEPTSDQTRGGRNAPSGIGAGLASGSNPKGPVREAGISHGSIKETATMTEELNLHQGAMWRVAFSQGGEVLVATGDDGAVTTWKRAMSGRWLEYAEVNNWERYGAYDTHR</sequence>
<feature type="repeat" description="WD" evidence="11">
    <location>
        <begin position="342"/>
        <end position="374"/>
    </location>
</feature>
<evidence type="ECO:0000313" key="14">
    <source>
        <dbReference type="Proteomes" id="UP000298493"/>
    </source>
</evidence>
<dbReference type="PROSITE" id="PS50082">
    <property type="entry name" value="WD_REPEATS_2"/>
    <property type="match status" value="3"/>
</dbReference>
<evidence type="ECO:0000256" key="7">
    <source>
        <dbReference type="ARBA" id="ARBA00022927"/>
    </source>
</evidence>
<evidence type="ECO:0000256" key="9">
    <source>
        <dbReference type="ARBA" id="ARBA00023132"/>
    </source>
</evidence>
<keyword evidence="8" id="KW-0811">Translocation</keyword>
<organism evidence="13 14">
    <name type="scientific">Venturia nashicola</name>
    <dbReference type="NCBI Taxonomy" id="86259"/>
    <lineage>
        <taxon>Eukaryota</taxon>
        <taxon>Fungi</taxon>
        <taxon>Dikarya</taxon>
        <taxon>Ascomycota</taxon>
        <taxon>Pezizomycotina</taxon>
        <taxon>Dothideomycetes</taxon>
        <taxon>Pleosporomycetidae</taxon>
        <taxon>Venturiales</taxon>
        <taxon>Venturiaceae</taxon>
        <taxon>Venturia</taxon>
    </lineage>
</organism>
<evidence type="ECO:0000256" key="12">
    <source>
        <dbReference type="SAM" id="MobiDB-lite"/>
    </source>
</evidence>
<reference evidence="13 14" key="1">
    <citation type="submission" date="2019-04" db="EMBL/GenBank/DDBJ databases">
        <title>High contiguity whole genome sequence and gene annotation resource for two Venturia nashicola isolates.</title>
        <authorList>
            <person name="Prokchorchik M."/>
            <person name="Won K."/>
            <person name="Lee Y."/>
            <person name="Choi E.D."/>
            <person name="Segonzac C."/>
            <person name="Sohn K.H."/>
        </authorList>
    </citation>
    <scope>NUCLEOTIDE SEQUENCE [LARGE SCALE GENOMIC DNA]</scope>
    <source>
        <strain evidence="13 14">PRI2</strain>
    </source>
</reference>
<proteinExistence type="inferred from homology"/>
<dbReference type="GO" id="GO:0035859">
    <property type="term" value="C:Seh1-associated complex"/>
    <property type="evidence" value="ECO:0007669"/>
    <property type="project" value="TreeGrafter"/>
</dbReference>
<dbReference type="InterPro" id="IPR036322">
    <property type="entry name" value="WD40_repeat_dom_sf"/>
</dbReference>